<comment type="subcellular location">
    <subcellularLocation>
        <location evidence="1">Membrane</location>
    </subcellularLocation>
</comment>
<dbReference type="STRING" id="888061.AXF15_02350"/>
<evidence type="ECO:0000256" key="5">
    <source>
        <dbReference type="ARBA" id="ARBA00022989"/>
    </source>
</evidence>
<keyword evidence="2" id="KW-1003">Cell membrane</keyword>
<keyword evidence="3" id="KW-0132">Cell division</keyword>
<keyword evidence="5 9" id="KW-1133">Transmembrane helix</keyword>
<dbReference type="GO" id="GO:0016020">
    <property type="term" value="C:membrane"/>
    <property type="evidence" value="ECO:0007669"/>
    <property type="project" value="UniProtKB-SubCell"/>
</dbReference>
<evidence type="ECO:0000256" key="2">
    <source>
        <dbReference type="ARBA" id="ARBA00022475"/>
    </source>
</evidence>
<evidence type="ECO:0000313" key="11">
    <source>
        <dbReference type="EMBL" id="AMD92061.1"/>
    </source>
</evidence>
<keyword evidence="12" id="KW-1185">Reference proteome</keyword>
<dbReference type="PROSITE" id="PS51779">
    <property type="entry name" value="POTRA"/>
    <property type="match status" value="1"/>
</dbReference>
<protein>
    <recommendedName>
        <fullName evidence="10">POTRA domain-containing protein</fullName>
    </recommendedName>
</protein>
<evidence type="ECO:0000313" key="12">
    <source>
        <dbReference type="Proteomes" id="UP000063964"/>
    </source>
</evidence>
<dbReference type="Gene3D" id="3.10.20.310">
    <property type="entry name" value="membrane protein fhac"/>
    <property type="match status" value="1"/>
</dbReference>
<keyword evidence="4 9" id="KW-0812">Transmembrane</keyword>
<dbReference type="PANTHER" id="PTHR35851:SF1">
    <property type="entry name" value="CELL DIVISION PROTEIN FTSQ"/>
    <property type="match status" value="1"/>
</dbReference>
<keyword evidence="6 9" id="KW-0472">Membrane</keyword>
<feature type="transmembrane region" description="Helical" evidence="9">
    <location>
        <begin position="50"/>
        <end position="68"/>
    </location>
</feature>
<dbReference type="InterPro" id="IPR034746">
    <property type="entry name" value="POTRA"/>
</dbReference>
<sequence length="284" mass="31460">MGAAVMGRRMRRNVSRKVEPRRTARTGAMAGGLVLGLGRALSLCTRLVLGIFFILAASFGILHGYRWITSHEFFRLEALTIQGGQRLDREEIMALGGLRPDANVLDVNIADVQRRIAASDWVESVSVTRVLPNGLTIVVKEREPFFLVRRDDHLCYADAGGRIIAAVSADKFISLPLLDKEDGVPVSPGVTRLLEEIARNTLPFGMSQIAWVRQDSAEQFSLLLERPQVFVQLDGTNLSATLDGLIRLWADLESRGELNRVDSMFVMPGRAWIRLGAEQPLPES</sequence>
<organism evidence="11 12">
    <name type="scientific">Desulfomicrobium orale DSM 12838</name>
    <dbReference type="NCBI Taxonomy" id="888061"/>
    <lineage>
        <taxon>Bacteria</taxon>
        <taxon>Pseudomonadati</taxon>
        <taxon>Thermodesulfobacteriota</taxon>
        <taxon>Desulfovibrionia</taxon>
        <taxon>Desulfovibrionales</taxon>
        <taxon>Desulfomicrobiaceae</taxon>
        <taxon>Desulfomicrobium</taxon>
    </lineage>
</organism>
<evidence type="ECO:0000256" key="1">
    <source>
        <dbReference type="ARBA" id="ARBA00004370"/>
    </source>
</evidence>
<dbReference type="InterPro" id="IPR013685">
    <property type="entry name" value="POTRA_FtsQ_type"/>
</dbReference>
<dbReference type="RefSeq" id="WP_066602781.1">
    <property type="nucleotide sequence ID" value="NZ_CP014230.1"/>
</dbReference>
<evidence type="ECO:0000256" key="6">
    <source>
        <dbReference type="ARBA" id="ARBA00023136"/>
    </source>
</evidence>
<evidence type="ECO:0000259" key="10">
    <source>
        <dbReference type="PROSITE" id="PS51779"/>
    </source>
</evidence>
<name>A0A120KMT3_9BACT</name>
<evidence type="ECO:0000256" key="3">
    <source>
        <dbReference type="ARBA" id="ARBA00022618"/>
    </source>
</evidence>
<keyword evidence="7" id="KW-0131">Cell cycle</keyword>
<dbReference type="Pfam" id="PF08478">
    <property type="entry name" value="POTRA_1"/>
    <property type="match status" value="1"/>
</dbReference>
<feature type="domain" description="POTRA" evidence="10">
    <location>
        <begin position="74"/>
        <end position="142"/>
    </location>
</feature>
<dbReference type="GO" id="GO:0090529">
    <property type="term" value="P:cell septum assembly"/>
    <property type="evidence" value="ECO:0007669"/>
    <property type="project" value="InterPro"/>
</dbReference>
<gene>
    <name evidence="11" type="ORF">AXF15_02350</name>
</gene>
<evidence type="ECO:0000256" key="9">
    <source>
        <dbReference type="SAM" id="Phobius"/>
    </source>
</evidence>
<evidence type="ECO:0000256" key="7">
    <source>
        <dbReference type="ARBA" id="ARBA00023306"/>
    </source>
</evidence>
<dbReference type="Proteomes" id="UP000063964">
    <property type="component" value="Chromosome"/>
</dbReference>
<dbReference type="KEGG" id="doa:AXF15_02350"/>
<proteinExistence type="predicted"/>
<feature type="region of interest" description="Disordered" evidence="8">
    <location>
        <begin position="1"/>
        <end position="21"/>
    </location>
</feature>
<dbReference type="OrthoDB" id="5470105at2"/>
<reference evidence="12" key="1">
    <citation type="submission" date="2016-02" db="EMBL/GenBank/DDBJ databases">
        <authorList>
            <person name="Holder M.E."/>
            <person name="Ajami N.J."/>
            <person name="Petrosino J.F."/>
        </authorList>
    </citation>
    <scope>NUCLEOTIDE SEQUENCE [LARGE SCALE GENOMIC DNA]</scope>
    <source>
        <strain evidence="12">DSM 12838</strain>
    </source>
</reference>
<accession>A0A120KMT3</accession>
<dbReference type="AlphaFoldDB" id="A0A120KMT3"/>
<dbReference type="EMBL" id="CP014230">
    <property type="protein sequence ID" value="AMD92061.1"/>
    <property type="molecule type" value="Genomic_DNA"/>
</dbReference>
<dbReference type="InterPro" id="IPR026579">
    <property type="entry name" value="FtsQ"/>
</dbReference>
<dbReference type="PANTHER" id="PTHR35851">
    <property type="entry name" value="CELL DIVISION PROTEIN FTSQ"/>
    <property type="match status" value="1"/>
</dbReference>
<evidence type="ECO:0000256" key="8">
    <source>
        <dbReference type="SAM" id="MobiDB-lite"/>
    </source>
</evidence>
<evidence type="ECO:0000256" key="4">
    <source>
        <dbReference type="ARBA" id="ARBA00022692"/>
    </source>
</evidence>